<evidence type="ECO:0000313" key="2">
    <source>
        <dbReference type="EMBL" id="MPC40183.1"/>
    </source>
</evidence>
<dbReference type="Proteomes" id="UP000324222">
    <property type="component" value="Unassembled WGS sequence"/>
</dbReference>
<evidence type="ECO:0000313" key="3">
    <source>
        <dbReference type="Proteomes" id="UP000324222"/>
    </source>
</evidence>
<feature type="compositionally biased region" description="Basic residues" evidence="1">
    <location>
        <begin position="69"/>
        <end position="91"/>
    </location>
</feature>
<name>A0A5B7F4Z2_PORTR</name>
<dbReference type="EMBL" id="VSRR010004606">
    <property type="protein sequence ID" value="MPC40183.1"/>
    <property type="molecule type" value="Genomic_DNA"/>
</dbReference>
<evidence type="ECO:0000256" key="1">
    <source>
        <dbReference type="SAM" id="MobiDB-lite"/>
    </source>
</evidence>
<organism evidence="2 3">
    <name type="scientific">Portunus trituberculatus</name>
    <name type="common">Swimming crab</name>
    <name type="synonym">Neptunus trituberculatus</name>
    <dbReference type="NCBI Taxonomy" id="210409"/>
    <lineage>
        <taxon>Eukaryota</taxon>
        <taxon>Metazoa</taxon>
        <taxon>Ecdysozoa</taxon>
        <taxon>Arthropoda</taxon>
        <taxon>Crustacea</taxon>
        <taxon>Multicrustacea</taxon>
        <taxon>Malacostraca</taxon>
        <taxon>Eumalacostraca</taxon>
        <taxon>Eucarida</taxon>
        <taxon>Decapoda</taxon>
        <taxon>Pleocyemata</taxon>
        <taxon>Brachyura</taxon>
        <taxon>Eubrachyura</taxon>
        <taxon>Portunoidea</taxon>
        <taxon>Portunidae</taxon>
        <taxon>Portuninae</taxon>
        <taxon>Portunus</taxon>
    </lineage>
</organism>
<feature type="compositionally biased region" description="Basic and acidic residues" evidence="1">
    <location>
        <begin position="56"/>
        <end position="68"/>
    </location>
</feature>
<feature type="region of interest" description="Disordered" evidence="1">
    <location>
        <begin position="35"/>
        <end position="99"/>
    </location>
</feature>
<dbReference type="AlphaFoldDB" id="A0A5B7F4Z2"/>
<proteinExistence type="predicted"/>
<keyword evidence="3" id="KW-1185">Reference proteome</keyword>
<gene>
    <name evidence="2" type="ORF">E2C01_033739</name>
</gene>
<accession>A0A5B7F4Z2</accession>
<sequence length="127" mass="14684">MTTDKFRVVHRKNGGKTTLHRHPAIPFNFSILALAPRTKSRRKTRQNSQTSSLFRSEGEKKRISDALERKKRRTDRKRKPSVHRNLHRRRLTSASHGSQIRVLLAPQHPPARLCLCVWATESDSSIT</sequence>
<comment type="caution">
    <text evidence="2">The sequence shown here is derived from an EMBL/GenBank/DDBJ whole genome shotgun (WGS) entry which is preliminary data.</text>
</comment>
<protein>
    <submittedName>
        <fullName evidence="2">Uncharacterized protein</fullName>
    </submittedName>
</protein>
<reference evidence="2 3" key="1">
    <citation type="submission" date="2019-05" db="EMBL/GenBank/DDBJ databases">
        <title>Another draft genome of Portunus trituberculatus and its Hox gene families provides insights of decapod evolution.</title>
        <authorList>
            <person name="Jeong J.-H."/>
            <person name="Song I."/>
            <person name="Kim S."/>
            <person name="Choi T."/>
            <person name="Kim D."/>
            <person name="Ryu S."/>
            <person name="Kim W."/>
        </authorList>
    </citation>
    <scope>NUCLEOTIDE SEQUENCE [LARGE SCALE GENOMIC DNA]</scope>
    <source>
        <tissue evidence="2">Muscle</tissue>
    </source>
</reference>